<sequence length="103" mass="12003">MIMSQAQGAQSLASMVEQELSSLQIVDYLELVATVLYCYDFSLTVSKEFKTIWTRRFSIATLLFIVCRYTTFINRGVRVLQLYSWHNHLESQADLVPVRWFGE</sequence>
<dbReference type="AlphaFoldDB" id="A0A0C3S852"/>
<dbReference type="Proteomes" id="UP000053257">
    <property type="component" value="Unassembled WGS sequence"/>
</dbReference>
<organism evidence="2 3">
    <name type="scientific">Phlebiopsis gigantea (strain 11061_1 CR5-6)</name>
    <name type="common">White-rot fungus</name>
    <name type="synonym">Peniophora gigantea</name>
    <dbReference type="NCBI Taxonomy" id="745531"/>
    <lineage>
        <taxon>Eukaryota</taxon>
        <taxon>Fungi</taxon>
        <taxon>Dikarya</taxon>
        <taxon>Basidiomycota</taxon>
        <taxon>Agaricomycotina</taxon>
        <taxon>Agaricomycetes</taxon>
        <taxon>Polyporales</taxon>
        <taxon>Phanerochaetaceae</taxon>
        <taxon>Phlebiopsis</taxon>
    </lineage>
</organism>
<proteinExistence type="predicted"/>
<dbReference type="HOGENOM" id="CLU_2264696_0_0_1"/>
<protein>
    <recommendedName>
        <fullName evidence="1">DUF6533 domain-containing protein</fullName>
    </recommendedName>
</protein>
<dbReference type="OrthoDB" id="2804045at2759"/>
<accession>A0A0C3S852</accession>
<keyword evidence="3" id="KW-1185">Reference proteome</keyword>
<dbReference type="InterPro" id="IPR045340">
    <property type="entry name" value="DUF6533"/>
</dbReference>
<dbReference type="EMBL" id="KN840553">
    <property type="protein sequence ID" value="KIP05090.1"/>
    <property type="molecule type" value="Genomic_DNA"/>
</dbReference>
<feature type="domain" description="DUF6533" evidence="1">
    <location>
        <begin position="28"/>
        <end position="73"/>
    </location>
</feature>
<gene>
    <name evidence="2" type="ORF">PHLGIDRAFT_167295</name>
</gene>
<reference evidence="2 3" key="1">
    <citation type="journal article" date="2014" name="PLoS Genet.">
        <title>Analysis of the Phlebiopsis gigantea genome, transcriptome and secretome provides insight into its pioneer colonization strategies of wood.</title>
        <authorList>
            <person name="Hori C."/>
            <person name="Ishida T."/>
            <person name="Igarashi K."/>
            <person name="Samejima M."/>
            <person name="Suzuki H."/>
            <person name="Master E."/>
            <person name="Ferreira P."/>
            <person name="Ruiz-Duenas F.J."/>
            <person name="Held B."/>
            <person name="Canessa P."/>
            <person name="Larrondo L.F."/>
            <person name="Schmoll M."/>
            <person name="Druzhinina I.S."/>
            <person name="Kubicek C.P."/>
            <person name="Gaskell J.A."/>
            <person name="Kersten P."/>
            <person name="St John F."/>
            <person name="Glasner J."/>
            <person name="Sabat G."/>
            <person name="Splinter BonDurant S."/>
            <person name="Syed K."/>
            <person name="Yadav J."/>
            <person name="Mgbeahuruike A.C."/>
            <person name="Kovalchuk A."/>
            <person name="Asiegbu F.O."/>
            <person name="Lackner G."/>
            <person name="Hoffmeister D."/>
            <person name="Rencoret J."/>
            <person name="Gutierrez A."/>
            <person name="Sun H."/>
            <person name="Lindquist E."/>
            <person name="Barry K."/>
            <person name="Riley R."/>
            <person name="Grigoriev I.V."/>
            <person name="Henrissat B."/>
            <person name="Kues U."/>
            <person name="Berka R.M."/>
            <person name="Martinez A.T."/>
            <person name="Covert S.F."/>
            <person name="Blanchette R.A."/>
            <person name="Cullen D."/>
        </authorList>
    </citation>
    <scope>NUCLEOTIDE SEQUENCE [LARGE SCALE GENOMIC DNA]</scope>
    <source>
        <strain evidence="2 3">11061_1 CR5-6</strain>
    </source>
</reference>
<dbReference type="Pfam" id="PF20151">
    <property type="entry name" value="DUF6533"/>
    <property type="match status" value="1"/>
</dbReference>
<evidence type="ECO:0000313" key="2">
    <source>
        <dbReference type="EMBL" id="KIP05090.1"/>
    </source>
</evidence>
<evidence type="ECO:0000259" key="1">
    <source>
        <dbReference type="Pfam" id="PF20151"/>
    </source>
</evidence>
<name>A0A0C3S852_PHLG1</name>
<evidence type="ECO:0000313" key="3">
    <source>
        <dbReference type="Proteomes" id="UP000053257"/>
    </source>
</evidence>